<reference evidence="3 4" key="1">
    <citation type="submission" date="2013-03" db="EMBL/GenBank/DDBJ databases">
        <title>The Genome Sequence of Capronia coronata CBS 617.96.</title>
        <authorList>
            <consortium name="The Broad Institute Genomics Platform"/>
            <person name="Cuomo C."/>
            <person name="de Hoog S."/>
            <person name="Gorbushina A."/>
            <person name="Walker B."/>
            <person name="Young S.K."/>
            <person name="Zeng Q."/>
            <person name="Gargeya S."/>
            <person name="Fitzgerald M."/>
            <person name="Haas B."/>
            <person name="Abouelleil A."/>
            <person name="Allen A.W."/>
            <person name="Alvarado L."/>
            <person name="Arachchi H.M."/>
            <person name="Berlin A.M."/>
            <person name="Chapman S.B."/>
            <person name="Gainer-Dewar J."/>
            <person name="Goldberg J."/>
            <person name="Griggs A."/>
            <person name="Gujja S."/>
            <person name="Hansen M."/>
            <person name="Howarth C."/>
            <person name="Imamovic A."/>
            <person name="Ireland A."/>
            <person name="Larimer J."/>
            <person name="McCowan C."/>
            <person name="Murphy C."/>
            <person name="Pearson M."/>
            <person name="Poon T.W."/>
            <person name="Priest M."/>
            <person name="Roberts A."/>
            <person name="Saif S."/>
            <person name="Shea T."/>
            <person name="Sisk P."/>
            <person name="Sykes S."/>
            <person name="Wortman J."/>
            <person name="Nusbaum C."/>
            <person name="Birren B."/>
        </authorList>
    </citation>
    <scope>NUCLEOTIDE SEQUENCE [LARGE SCALE GENOMIC DNA]</scope>
    <source>
        <strain evidence="3 4">CBS 617.96</strain>
    </source>
</reference>
<evidence type="ECO:0000256" key="1">
    <source>
        <dbReference type="SAM" id="MobiDB-lite"/>
    </source>
</evidence>
<dbReference type="Proteomes" id="UP000019484">
    <property type="component" value="Unassembled WGS sequence"/>
</dbReference>
<dbReference type="SUPFAM" id="SSF51182">
    <property type="entry name" value="RmlC-like cupins"/>
    <property type="match status" value="1"/>
</dbReference>
<dbReference type="EMBL" id="AMWN01000007">
    <property type="protein sequence ID" value="EXJ81699.1"/>
    <property type="molecule type" value="Genomic_DNA"/>
</dbReference>
<gene>
    <name evidence="3" type="ORF">A1O1_07764</name>
</gene>
<evidence type="ECO:0000313" key="3">
    <source>
        <dbReference type="EMBL" id="EXJ81699.1"/>
    </source>
</evidence>
<dbReference type="InterPro" id="IPR014710">
    <property type="entry name" value="RmlC-like_jellyroll"/>
</dbReference>
<name>W9YHE2_9EURO</name>
<dbReference type="OrthoDB" id="3765895at2759"/>
<dbReference type="eggNOG" id="ENOG502TEDZ">
    <property type="taxonomic scope" value="Eukaryota"/>
</dbReference>
<dbReference type="InterPro" id="IPR013096">
    <property type="entry name" value="Cupin_2"/>
</dbReference>
<feature type="domain" description="Cupin type-2" evidence="2">
    <location>
        <begin position="63"/>
        <end position="127"/>
    </location>
</feature>
<accession>W9YHE2</accession>
<evidence type="ECO:0000313" key="4">
    <source>
        <dbReference type="Proteomes" id="UP000019484"/>
    </source>
</evidence>
<feature type="compositionally biased region" description="Polar residues" evidence="1">
    <location>
        <begin position="1"/>
        <end position="12"/>
    </location>
</feature>
<protein>
    <recommendedName>
        <fullName evidence="2">Cupin type-2 domain-containing protein</fullName>
    </recommendedName>
</protein>
<dbReference type="RefSeq" id="XP_007726820.1">
    <property type="nucleotide sequence ID" value="XM_007728630.1"/>
</dbReference>
<dbReference type="GeneID" id="19162619"/>
<sequence length="212" mass="23450">MERKTSTSTGNTMLKRDRRVPPGVLDSARRTICNKRFGEIVTWDKYGYETNGAEAVATASCLPGGGPPLHYHTTYAERFQPIDGDLSVMLGDGAKQTHIVVKPGEAVDVPIGAKHRFFNESDKEVKFRGWVLPAHAGFEQSLYILYGLNNDGLGDPKTGLPSSLLHTAVVANLGDMRFPGLAGGMTNYFVKILAWYARWTGVEEELLKKYWD</sequence>
<organism evidence="3 4">
    <name type="scientific">Capronia coronata CBS 617.96</name>
    <dbReference type="NCBI Taxonomy" id="1182541"/>
    <lineage>
        <taxon>Eukaryota</taxon>
        <taxon>Fungi</taxon>
        <taxon>Dikarya</taxon>
        <taxon>Ascomycota</taxon>
        <taxon>Pezizomycotina</taxon>
        <taxon>Eurotiomycetes</taxon>
        <taxon>Chaetothyriomycetidae</taxon>
        <taxon>Chaetothyriales</taxon>
        <taxon>Herpotrichiellaceae</taxon>
        <taxon>Capronia</taxon>
    </lineage>
</organism>
<proteinExistence type="predicted"/>
<feature type="region of interest" description="Disordered" evidence="1">
    <location>
        <begin position="1"/>
        <end position="21"/>
    </location>
</feature>
<dbReference type="AlphaFoldDB" id="W9YHE2"/>
<dbReference type="Gene3D" id="2.60.120.10">
    <property type="entry name" value="Jelly Rolls"/>
    <property type="match status" value="1"/>
</dbReference>
<dbReference type="InterPro" id="IPR011051">
    <property type="entry name" value="RmlC_Cupin_sf"/>
</dbReference>
<dbReference type="CDD" id="cd02208">
    <property type="entry name" value="cupin_RmlC-like"/>
    <property type="match status" value="1"/>
</dbReference>
<dbReference type="Pfam" id="PF07883">
    <property type="entry name" value="Cupin_2"/>
    <property type="match status" value="1"/>
</dbReference>
<comment type="caution">
    <text evidence="3">The sequence shown here is derived from an EMBL/GenBank/DDBJ whole genome shotgun (WGS) entry which is preliminary data.</text>
</comment>
<evidence type="ECO:0000259" key="2">
    <source>
        <dbReference type="Pfam" id="PF07883"/>
    </source>
</evidence>
<dbReference type="HOGENOM" id="CLU_108780_0_0_1"/>
<keyword evidence="4" id="KW-1185">Reference proteome</keyword>